<name>A0A8J9ZDE9_BRALA</name>
<proteinExistence type="predicted"/>
<organism evidence="2 3">
    <name type="scientific">Branchiostoma lanceolatum</name>
    <name type="common">Common lancelet</name>
    <name type="synonym">Amphioxus lanceolatum</name>
    <dbReference type="NCBI Taxonomy" id="7740"/>
    <lineage>
        <taxon>Eukaryota</taxon>
        <taxon>Metazoa</taxon>
        <taxon>Chordata</taxon>
        <taxon>Cephalochordata</taxon>
        <taxon>Leptocardii</taxon>
        <taxon>Amphioxiformes</taxon>
        <taxon>Branchiostomatidae</taxon>
        <taxon>Branchiostoma</taxon>
    </lineage>
</organism>
<dbReference type="OrthoDB" id="10049298at2759"/>
<keyword evidence="3" id="KW-1185">Reference proteome</keyword>
<gene>
    <name evidence="2" type="primary">Hypp9072</name>
    <name evidence="2" type="ORF">BLAG_LOCUS11850</name>
</gene>
<accession>A0A8J9ZDE9</accession>
<dbReference type="EMBL" id="OV696704">
    <property type="protein sequence ID" value="CAH1251476.1"/>
    <property type="molecule type" value="Genomic_DNA"/>
</dbReference>
<evidence type="ECO:0000313" key="3">
    <source>
        <dbReference type="Proteomes" id="UP000838412"/>
    </source>
</evidence>
<evidence type="ECO:0000256" key="1">
    <source>
        <dbReference type="SAM" id="SignalP"/>
    </source>
</evidence>
<dbReference type="Proteomes" id="UP000838412">
    <property type="component" value="Chromosome 19"/>
</dbReference>
<feature type="chain" id="PRO_5035456274" evidence="1">
    <location>
        <begin position="28"/>
        <end position="181"/>
    </location>
</feature>
<evidence type="ECO:0000313" key="2">
    <source>
        <dbReference type="EMBL" id="CAH1251476.1"/>
    </source>
</evidence>
<keyword evidence="1" id="KW-0732">Signal</keyword>
<reference evidence="2" key="1">
    <citation type="submission" date="2022-01" db="EMBL/GenBank/DDBJ databases">
        <authorList>
            <person name="Braso-Vives M."/>
        </authorList>
    </citation>
    <scope>NUCLEOTIDE SEQUENCE</scope>
</reference>
<dbReference type="AlphaFoldDB" id="A0A8J9ZDE9"/>
<sequence length="181" mass="20036">MAMKTFQVVTFATTLVVVLSAMSSVWAEEEENFLPVDETSEEEEEATLEELLADILERLHAHEAEKRGLGKFGRRPLRPCRGNSMCKIFYGSRPKNICACPKDTECMAPSNSRYKYRCIYSREIEDYLTGVDGYCWKQIKYNIAGALAFDEGDGPEVLKAASGTGQLLAAALASGCVLMAE</sequence>
<protein>
    <submittedName>
        <fullName evidence="2">Hypp9072 protein</fullName>
    </submittedName>
</protein>
<feature type="signal peptide" evidence="1">
    <location>
        <begin position="1"/>
        <end position="27"/>
    </location>
</feature>